<evidence type="ECO:0000259" key="1">
    <source>
        <dbReference type="Pfam" id="PF01636"/>
    </source>
</evidence>
<dbReference type="InterPro" id="IPR002575">
    <property type="entry name" value="Aminoglycoside_PTrfase"/>
</dbReference>
<feature type="domain" description="Aminoglycoside phosphotransferase" evidence="1">
    <location>
        <begin position="52"/>
        <end position="251"/>
    </location>
</feature>
<dbReference type="InterPro" id="IPR011009">
    <property type="entry name" value="Kinase-like_dom_sf"/>
</dbReference>
<accession>A0A1G9AJY3</accession>
<dbReference type="OrthoDB" id="3723194at2"/>
<evidence type="ECO:0000313" key="3">
    <source>
        <dbReference type="Proteomes" id="UP000199213"/>
    </source>
</evidence>
<dbReference type="Pfam" id="PF01636">
    <property type="entry name" value="APH"/>
    <property type="match status" value="1"/>
</dbReference>
<reference evidence="3" key="1">
    <citation type="submission" date="2016-10" db="EMBL/GenBank/DDBJ databases">
        <authorList>
            <person name="Varghese N."/>
            <person name="Submissions S."/>
        </authorList>
    </citation>
    <scope>NUCLEOTIDE SEQUENCE [LARGE SCALE GENOMIC DNA]</scope>
    <source>
        <strain evidence="3">DSM 45460</strain>
    </source>
</reference>
<evidence type="ECO:0000313" key="2">
    <source>
        <dbReference type="EMBL" id="SDK27637.1"/>
    </source>
</evidence>
<name>A0A1G9AJY3_ACTMZ</name>
<organism evidence="2 3">
    <name type="scientific">Actinopolyspora mzabensis</name>
    <dbReference type="NCBI Taxonomy" id="995066"/>
    <lineage>
        <taxon>Bacteria</taxon>
        <taxon>Bacillati</taxon>
        <taxon>Actinomycetota</taxon>
        <taxon>Actinomycetes</taxon>
        <taxon>Actinopolysporales</taxon>
        <taxon>Actinopolysporaceae</taxon>
        <taxon>Actinopolyspora</taxon>
    </lineage>
</organism>
<dbReference type="SUPFAM" id="SSF56112">
    <property type="entry name" value="Protein kinase-like (PK-like)"/>
    <property type="match status" value="1"/>
</dbReference>
<dbReference type="Gene3D" id="3.90.1200.10">
    <property type="match status" value="1"/>
</dbReference>
<dbReference type="Proteomes" id="UP000199213">
    <property type="component" value="Unassembled WGS sequence"/>
</dbReference>
<sequence>MTFPPNSASGAGVPPELETALAEICAEAGLDHRGARLLRFVNNGVFLLRAHPVVVRIVLSPSLAYRAEHVVEAASWLAEHGIDSVRLFRGVPQPVRAGPHIATLWEEVADSGVAPTGGDLGHLLRELHALGEPPSAPPWQPMADARRRLAEGEHELDRSDRDFLKRHCDDVEYRLSELEFVLPRSTVHGDAHLGNVIVGPNGPVLCDFDSLCAGPPEWDLTPMAVGYLRLGRSPLAYRQLVDAYGFDVTDWSGFSVLRDLRELKITVSVLPNLRGNPAVVEEFYRRLRSMRERDFTVRWSPYR</sequence>
<proteinExistence type="predicted"/>
<dbReference type="GO" id="GO:0016740">
    <property type="term" value="F:transferase activity"/>
    <property type="evidence" value="ECO:0007669"/>
    <property type="project" value="UniProtKB-KW"/>
</dbReference>
<keyword evidence="2" id="KW-0808">Transferase</keyword>
<keyword evidence="3" id="KW-1185">Reference proteome</keyword>
<dbReference type="AlphaFoldDB" id="A0A1G9AJY3"/>
<dbReference type="EMBL" id="FNFM01000006">
    <property type="protein sequence ID" value="SDK27637.1"/>
    <property type="molecule type" value="Genomic_DNA"/>
</dbReference>
<gene>
    <name evidence="2" type="ORF">SAMN04487820_10696</name>
</gene>
<protein>
    <submittedName>
        <fullName evidence="2">Phosphotransferase enzyme family protein</fullName>
    </submittedName>
</protein>